<sequence length="283" mass="31331">MVARQEVSAWRPGVPGVVEVLHARFTEHAYPMHLHDEWTLLIVDDGAVRYDLNRRAHGAPHGTVTLLPPQVPHNGSSATTRGFRKRVLYLDLTQLDEGFIGPAVDGPDLADALLRRRVDQLHTALASPGDELEAESRLTLVAERLRGHLRPRLRTTPPRNGTAHALRDLLDERLLPGLRLAEAARLLHTHPAHLVSAFTAAFGIPPRRDLTARRIDHARPLLLDGLPPAETATASGFYDQPHLTRHFKRIPGIPPGHFARGPSISGERREQRPRNARPVADGV</sequence>
<keyword evidence="2" id="KW-0238">DNA-binding</keyword>
<organism evidence="6 7">
    <name type="scientific">Streptomyces catenulae</name>
    <dbReference type="NCBI Taxonomy" id="66875"/>
    <lineage>
        <taxon>Bacteria</taxon>
        <taxon>Bacillati</taxon>
        <taxon>Actinomycetota</taxon>
        <taxon>Actinomycetes</taxon>
        <taxon>Kitasatosporales</taxon>
        <taxon>Streptomycetaceae</taxon>
        <taxon>Streptomyces</taxon>
    </lineage>
</organism>
<evidence type="ECO:0000256" key="1">
    <source>
        <dbReference type="ARBA" id="ARBA00023015"/>
    </source>
</evidence>
<name>A0ABV2Z451_9ACTN</name>
<evidence type="ECO:0000256" key="4">
    <source>
        <dbReference type="SAM" id="MobiDB-lite"/>
    </source>
</evidence>
<feature type="domain" description="HTH araC/xylS-type" evidence="5">
    <location>
        <begin position="164"/>
        <end position="261"/>
    </location>
</feature>
<protein>
    <submittedName>
        <fullName evidence="6">AraC family transcriptional regulator</fullName>
    </submittedName>
</protein>
<evidence type="ECO:0000313" key="6">
    <source>
        <dbReference type="EMBL" id="MEU3712777.1"/>
    </source>
</evidence>
<evidence type="ECO:0000256" key="2">
    <source>
        <dbReference type="ARBA" id="ARBA00023125"/>
    </source>
</evidence>
<dbReference type="EMBL" id="JBEZVI010000019">
    <property type="protein sequence ID" value="MEU3712777.1"/>
    <property type="molecule type" value="Genomic_DNA"/>
</dbReference>
<dbReference type="Proteomes" id="UP001550853">
    <property type="component" value="Unassembled WGS sequence"/>
</dbReference>
<keyword evidence="1" id="KW-0805">Transcription regulation</keyword>
<dbReference type="RefSeq" id="WP_051740006.1">
    <property type="nucleotide sequence ID" value="NZ_JBEZVI010000019.1"/>
</dbReference>
<dbReference type="Pfam" id="PF12833">
    <property type="entry name" value="HTH_18"/>
    <property type="match status" value="1"/>
</dbReference>
<accession>A0ABV2Z451</accession>
<dbReference type="InterPro" id="IPR037923">
    <property type="entry name" value="HTH-like"/>
</dbReference>
<dbReference type="InterPro" id="IPR003313">
    <property type="entry name" value="AraC-bd"/>
</dbReference>
<comment type="caution">
    <text evidence="6">The sequence shown here is derived from an EMBL/GenBank/DDBJ whole genome shotgun (WGS) entry which is preliminary data.</text>
</comment>
<keyword evidence="7" id="KW-1185">Reference proteome</keyword>
<keyword evidence="3" id="KW-0804">Transcription</keyword>
<dbReference type="SUPFAM" id="SSF51215">
    <property type="entry name" value="Regulatory protein AraC"/>
    <property type="match status" value="1"/>
</dbReference>
<evidence type="ECO:0000313" key="7">
    <source>
        <dbReference type="Proteomes" id="UP001550853"/>
    </source>
</evidence>
<feature type="region of interest" description="Disordered" evidence="4">
    <location>
        <begin position="251"/>
        <end position="283"/>
    </location>
</feature>
<gene>
    <name evidence="6" type="ORF">AB0E61_22115</name>
</gene>
<dbReference type="InterPro" id="IPR018060">
    <property type="entry name" value="HTH_AraC"/>
</dbReference>
<dbReference type="InterPro" id="IPR050204">
    <property type="entry name" value="AraC_XylS_family_regulators"/>
</dbReference>
<proteinExistence type="predicted"/>
<dbReference type="Pfam" id="PF02311">
    <property type="entry name" value="AraC_binding"/>
    <property type="match status" value="1"/>
</dbReference>
<dbReference type="PANTHER" id="PTHR46796">
    <property type="entry name" value="HTH-TYPE TRANSCRIPTIONAL ACTIVATOR RHAS-RELATED"/>
    <property type="match status" value="1"/>
</dbReference>
<evidence type="ECO:0000256" key="3">
    <source>
        <dbReference type="ARBA" id="ARBA00023163"/>
    </source>
</evidence>
<dbReference type="PROSITE" id="PS01124">
    <property type="entry name" value="HTH_ARAC_FAMILY_2"/>
    <property type="match status" value="1"/>
</dbReference>
<dbReference type="SMART" id="SM00342">
    <property type="entry name" value="HTH_ARAC"/>
    <property type="match status" value="1"/>
</dbReference>
<dbReference type="InterPro" id="IPR009057">
    <property type="entry name" value="Homeodomain-like_sf"/>
</dbReference>
<dbReference type="SUPFAM" id="SSF46689">
    <property type="entry name" value="Homeodomain-like"/>
    <property type="match status" value="1"/>
</dbReference>
<dbReference type="PANTHER" id="PTHR46796:SF2">
    <property type="entry name" value="TRANSCRIPTIONAL REGULATORY PROTEIN"/>
    <property type="match status" value="1"/>
</dbReference>
<evidence type="ECO:0000259" key="5">
    <source>
        <dbReference type="PROSITE" id="PS01124"/>
    </source>
</evidence>
<reference evidence="6 7" key="1">
    <citation type="submission" date="2024-06" db="EMBL/GenBank/DDBJ databases">
        <title>The Natural Products Discovery Center: Release of the First 8490 Sequenced Strains for Exploring Actinobacteria Biosynthetic Diversity.</title>
        <authorList>
            <person name="Kalkreuter E."/>
            <person name="Kautsar S.A."/>
            <person name="Yang D."/>
            <person name="Bader C.D."/>
            <person name="Teijaro C.N."/>
            <person name="Fluegel L."/>
            <person name="Davis C.M."/>
            <person name="Simpson J.R."/>
            <person name="Lauterbach L."/>
            <person name="Steele A.D."/>
            <person name="Gui C."/>
            <person name="Meng S."/>
            <person name="Li G."/>
            <person name="Viehrig K."/>
            <person name="Ye F."/>
            <person name="Su P."/>
            <person name="Kiefer A.F."/>
            <person name="Nichols A."/>
            <person name="Cepeda A.J."/>
            <person name="Yan W."/>
            <person name="Fan B."/>
            <person name="Jiang Y."/>
            <person name="Adhikari A."/>
            <person name="Zheng C.-J."/>
            <person name="Schuster L."/>
            <person name="Cowan T.M."/>
            <person name="Smanski M.J."/>
            <person name="Chevrette M.G."/>
            <person name="De Carvalho L.P.S."/>
            <person name="Shen B."/>
        </authorList>
    </citation>
    <scope>NUCLEOTIDE SEQUENCE [LARGE SCALE GENOMIC DNA]</scope>
    <source>
        <strain evidence="6 7">NPDC033039</strain>
    </source>
</reference>
<dbReference type="Gene3D" id="1.10.10.60">
    <property type="entry name" value="Homeodomain-like"/>
    <property type="match status" value="1"/>
</dbReference>